<evidence type="ECO:0000256" key="8">
    <source>
        <dbReference type="SAM" id="MobiDB-lite"/>
    </source>
</evidence>
<evidence type="ECO:0000313" key="9">
    <source>
        <dbReference type="EMBL" id="EEC43457.1"/>
    </source>
</evidence>
<feature type="transmembrane region" description="Helical" evidence="7">
    <location>
        <begin position="7"/>
        <end position="28"/>
    </location>
</feature>
<reference evidence="10" key="2">
    <citation type="submission" date="2008-08" db="EMBL/GenBank/DDBJ databases">
        <authorList>
            <consortium name="Diatom Consortium"/>
            <person name="Grigoriev I."/>
            <person name="Grimwood J."/>
            <person name="Kuo A."/>
            <person name="Otillar R.P."/>
            <person name="Salamov A."/>
            <person name="Detter J.C."/>
            <person name="Lindquist E."/>
            <person name="Shapiro H."/>
            <person name="Lucas S."/>
            <person name="Glavina del Rio T."/>
            <person name="Pitluck S."/>
            <person name="Rokhsar D."/>
            <person name="Bowler C."/>
        </authorList>
    </citation>
    <scope>GENOME REANNOTATION</scope>
    <source>
        <strain evidence="10">CCAP 1055/1</strain>
    </source>
</reference>
<comment type="similarity">
    <text evidence="7">Belongs to the inorganic phosphate transporter (PiT) (TC 2.A.20) family.</text>
</comment>
<dbReference type="GO" id="GO:0035435">
    <property type="term" value="P:phosphate ion transmembrane transport"/>
    <property type="evidence" value="ECO:0007669"/>
    <property type="project" value="TreeGrafter"/>
</dbReference>
<feature type="transmembrane region" description="Helical" evidence="7">
    <location>
        <begin position="146"/>
        <end position="171"/>
    </location>
</feature>
<dbReference type="PANTHER" id="PTHR11101">
    <property type="entry name" value="PHOSPHATE TRANSPORTER"/>
    <property type="match status" value="1"/>
</dbReference>
<feature type="transmembrane region" description="Helical" evidence="7">
    <location>
        <begin position="423"/>
        <end position="456"/>
    </location>
</feature>
<keyword evidence="10" id="KW-1185">Reference proteome</keyword>
<feature type="transmembrane region" description="Helical" evidence="7">
    <location>
        <begin position="383"/>
        <end position="403"/>
    </location>
</feature>
<dbReference type="OrthoDB" id="67021at2759"/>
<evidence type="ECO:0000256" key="6">
    <source>
        <dbReference type="ARBA" id="ARBA00023136"/>
    </source>
</evidence>
<proteinExistence type="inferred from homology"/>
<feature type="region of interest" description="Disordered" evidence="8">
    <location>
        <begin position="246"/>
        <end position="284"/>
    </location>
</feature>
<evidence type="ECO:0000313" key="10">
    <source>
        <dbReference type="Proteomes" id="UP000000759"/>
    </source>
</evidence>
<evidence type="ECO:0000256" key="1">
    <source>
        <dbReference type="ARBA" id="ARBA00004141"/>
    </source>
</evidence>
<evidence type="ECO:0000256" key="5">
    <source>
        <dbReference type="ARBA" id="ARBA00022989"/>
    </source>
</evidence>
<dbReference type="Proteomes" id="UP000000759">
    <property type="component" value="Chromosome 27"/>
</dbReference>
<protein>
    <recommendedName>
        <fullName evidence="7">Phosphate transporter</fullName>
    </recommendedName>
</protein>
<keyword evidence="5 7" id="KW-1133">Transmembrane helix</keyword>
<dbReference type="KEGG" id="pti:PHATRDRAFT_23830"/>
<dbReference type="GO" id="GO:0016020">
    <property type="term" value="C:membrane"/>
    <property type="evidence" value="ECO:0007669"/>
    <property type="project" value="UniProtKB-SubCell"/>
</dbReference>
<dbReference type="Pfam" id="PF01384">
    <property type="entry name" value="PHO4"/>
    <property type="match status" value="1"/>
</dbReference>
<dbReference type="GO" id="GO:0005315">
    <property type="term" value="F:phosphate transmembrane transporter activity"/>
    <property type="evidence" value="ECO:0007669"/>
    <property type="project" value="InterPro"/>
</dbReference>
<feature type="compositionally biased region" description="Basic and acidic residues" evidence="8">
    <location>
        <begin position="246"/>
        <end position="281"/>
    </location>
</feature>
<name>B7GD88_PHATC</name>
<dbReference type="PANTHER" id="PTHR11101:SF80">
    <property type="entry name" value="PHOSPHATE TRANSPORTER"/>
    <property type="match status" value="1"/>
</dbReference>
<accession>B7GD88</accession>
<evidence type="ECO:0000256" key="3">
    <source>
        <dbReference type="ARBA" id="ARBA00022592"/>
    </source>
</evidence>
<gene>
    <name evidence="9" type="ORF">PHATRDRAFT_23830</name>
</gene>
<dbReference type="PaxDb" id="2850-Phatr23830"/>
<comment type="function">
    <text evidence="7">Sodium-phosphate symporter.</text>
</comment>
<evidence type="ECO:0000256" key="2">
    <source>
        <dbReference type="ARBA" id="ARBA00022448"/>
    </source>
</evidence>
<dbReference type="InParanoid" id="B7GD88"/>
<dbReference type="FunCoup" id="B7GD88">
    <property type="interactions" value="46"/>
</dbReference>
<evidence type="ECO:0000256" key="7">
    <source>
        <dbReference type="RuleBase" id="RU363058"/>
    </source>
</evidence>
<reference evidence="9 10" key="1">
    <citation type="journal article" date="2008" name="Nature">
        <title>The Phaeodactylum genome reveals the evolutionary history of diatom genomes.</title>
        <authorList>
            <person name="Bowler C."/>
            <person name="Allen A.E."/>
            <person name="Badger J.H."/>
            <person name="Grimwood J."/>
            <person name="Jabbari K."/>
            <person name="Kuo A."/>
            <person name="Maheswari U."/>
            <person name="Martens C."/>
            <person name="Maumus F."/>
            <person name="Otillar R.P."/>
            <person name="Rayko E."/>
            <person name="Salamov A."/>
            <person name="Vandepoele K."/>
            <person name="Beszteri B."/>
            <person name="Gruber A."/>
            <person name="Heijde M."/>
            <person name="Katinka M."/>
            <person name="Mock T."/>
            <person name="Valentin K."/>
            <person name="Verret F."/>
            <person name="Berges J.A."/>
            <person name="Brownlee C."/>
            <person name="Cadoret J.P."/>
            <person name="Chiovitti A."/>
            <person name="Choi C.J."/>
            <person name="Coesel S."/>
            <person name="De Martino A."/>
            <person name="Detter J.C."/>
            <person name="Durkin C."/>
            <person name="Falciatore A."/>
            <person name="Fournet J."/>
            <person name="Haruta M."/>
            <person name="Huysman M.J."/>
            <person name="Jenkins B.D."/>
            <person name="Jiroutova K."/>
            <person name="Jorgensen R.E."/>
            <person name="Joubert Y."/>
            <person name="Kaplan A."/>
            <person name="Kroger N."/>
            <person name="Kroth P.G."/>
            <person name="La Roche J."/>
            <person name="Lindquist E."/>
            <person name="Lommer M."/>
            <person name="Martin-Jezequel V."/>
            <person name="Lopez P.J."/>
            <person name="Lucas S."/>
            <person name="Mangogna M."/>
            <person name="McGinnis K."/>
            <person name="Medlin L.K."/>
            <person name="Montsant A."/>
            <person name="Oudot-Le Secq M.P."/>
            <person name="Napoli C."/>
            <person name="Obornik M."/>
            <person name="Parker M.S."/>
            <person name="Petit J.L."/>
            <person name="Porcel B.M."/>
            <person name="Poulsen N."/>
            <person name="Robison M."/>
            <person name="Rychlewski L."/>
            <person name="Rynearson T.A."/>
            <person name="Schmutz J."/>
            <person name="Shapiro H."/>
            <person name="Siaut M."/>
            <person name="Stanley M."/>
            <person name="Sussman M.R."/>
            <person name="Taylor A.R."/>
            <person name="Vardi A."/>
            <person name="von Dassow P."/>
            <person name="Vyverman W."/>
            <person name="Willis A."/>
            <person name="Wyrwicz L.S."/>
            <person name="Rokhsar D.S."/>
            <person name="Weissenbach J."/>
            <person name="Armbrust E.V."/>
            <person name="Green B.R."/>
            <person name="Van de Peer Y."/>
            <person name="Grigoriev I.V."/>
        </authorList>
    </citation>
    <scope>NUCLEOTIDE SEQUENCE [LARGE SCALE GENOMIC DNA]</scope>
    <source>
        <strain evidence="9 10">CCAP 1055/1</strain>
    </source>
</reference>
<dbReference type="AlphaFoldDB" id="B7GD88"/>
<sequence length="497" mass="53917">MSVDMSPFLWIAVLGGICGFGYGFFIGANDVANAFASSVSSKSVTLKQAVIIASIFEFSGAFFLGASVTGTIRSKIIDINLYIDEPELLMFGMFTSLLSAVIMLAIATRFGLPVSTTHDIVGCIMGFSIAAKGFDSVDWDVARKLFMSWVASPLISGCVAAFLFGMVKYFVMKTDNPYQRAYYTFPIVLTIGLGIDIFYILYKASSNFSGFSDKLELYWVLPTSFGIGLFAGILWIFVFGPCAKKPEDRKASNSREEIHDLDDSGHPMKESTDEPSSEEKSPSTIVDNLKLLSKKFGDSTYNQDLHAQSMHENPRTAEIWEQGEVYDPDAEMLFSYVQVFTACLNSFAHGANDVSNTIAPLSAIIQLYQDGVVEKKSEVQKWVLAYGGIAIVLGLALYGYRVMKSVGYKLTRLSPSRGASAELAASLTVVTASFLSIPVSSTQCIVGAVSGVGLIGGWKNVQWLFLARVCVGWVVLFFVAVLLSAGVFSFGAFSPSA</sequence>
<organism evidence="9 10">
    <name type="scientific">Phaeodactylum tricornutum (strain CCAP 1055/1)</name>
    <dbReference type="NCBI Taxonomy" id="556484"/>
    <lineage>
        <taxon>Eukaryota</taxon>
        <taxon>Sar</taxon>
        <taxon>Stramenopiles</taxon>
        <taxon>Ochrophyta</taxon>
        <taxon>Bacillariophyta</taxon>
        <taxon>Bacillariophyceae</taxon>
        <taxon>Bacillariophycidae</taxon>
        <taxon>Naviculales</taxon>
        <taxon>Phaeodactylaceae</taxon>
        <taxon>Phaeodactylum</taxon>
    </lineage>
</organism>
<dbReference type="InterPro" id="IPR001204">
    <property type="entry name" value="Phos_transporter"/>
</dbReference>
<keyword evidence="2 7" id="KW-0813">Transport</keyword>
<dbReference type="EMBL" id="CM000629">
    <property type="protein sequence ID" value="EEC43457.1"/>
    <property type="molecule type" value="Genomic_DNA"/>
</dbReference>
<dbReference type="RefSeq" id="XP_002185010.1">
    <property type="nucleotide sequence ID" value="XM_002184974.1"/>
</dbReference>
<feature type="transmembrane region" description="Helical" evidence="7">
    <location>
        <begin position="48"/>
        <end position="68"/>
    </location>
</feature>
<keyword evidence="3 7" id="KW-0592">Phosphate transport</keyword>
<feature type="transmembrane region" description="Helical" evidence="7">
    <location>
        <begin position="183"/>
        <end position="202"/>
    </location>
</feature>
<keyword evidence="4 7" id="KW-0812">Transmembrane</keyword>
<dbReference type="STRING" id="556484.B7GD88"/>
<keyword evidence="6 7" id="KW-0472">Membrane</keyword>
<comment type="subcellular location">
    <subcellularLocation>
        <location evidence="1 7">Membrane</location>
        <topology evidence="1 7">Multi-pass membrane protein</topology>
    </subcellularLocation>
</comment>
<feature type="transmembrane region" description="Helical" evidence="7">
    <location>
        <begin position="463"/>
        <end position="493"/>
    </location>
</feature>
<dbReference type="eggNOG" id="KOG2493">
    <property type="taxonomic scope" value="Eukaryota"/>
</dbReference>
<evidence type="ECO:0000256" key="4">
    <source>
        <dbReference type="ARBA" id="ARBA00022692"/>
    </source>
</evidence>
<feature type="transmembrane region" description="Helical" evidence="7">
    <location>
        <begin position="88"/>
        <end position="107"/>
    </location>
</feature>
<feature type="transmembrane region" description="Helical" evidence="7">
    <location>
        <begin position="217"/>
        <end position="240"/>
    </location>
</feature>
<dbReference type="GeneID" id="7198959"/>